<dbReference type="SFLD" id="SFLDG01129">
    <property type="entry name" value="C1.5:_HAD__Beta-PGM__Phosphata"/>
    <property type="match status" value="1"/>
</dbReference>
<dbReference type="InterPro" id="IPR023214">
    <property type="entry name" value="HAD_sf"/>
</dbReference>
<keyword evidence="3" id="KW-1185">Reference proteome</keyword>
<evidence type="ECO:0000256" key="1">
    <source>
        <dbReference type="ARBA" id="ARBA00022801"/>
    </source>
</evidence>
<dbReference type="InterPro" id="IPR036412">
    <property type="entry name" value="HAD-like_sf"/>
</dbReference>
<dbReference type="InterPro" id="IPR006328">
    <property type="entry name" value="2-HAD"/>
</dbReference>
<protein>
    <submittedName>
        <fullName evidence="2">Haloacid dehalogenase type II</fullName>
    </submittedName>
</protein>
<dbReference type="SFLD" id="SFLDS00003">
    <property type="entry name" value="Haloacid_Dehalogenase"/>
    <property type="match status" value="1"/>
</dbReference>
<sequence>MYEEFTTFKALSFDCYGTLIDWETGIGSVLVEWAQSIGISANQEQLLNVYADHEAAVEAEFPSMPYPQVLEQAFTRVGVELGYEVSEKQAEKLGVSVPDWPAFADSHKALERLHRHYSLIILSNVNREGFDASEKRLGIQFDEILVANEIGSYKPSPRNFHALLSRIDELGLQPDQLLHVAQSLFHDHVPAQKQGLKTVWINRRHNQPGWGATPEPSAEVYPTWEFPSLAAFADAVDAAFTD</sequence>
<organism evidence="2 3">
    <name type="scientific">Bifidobacterium tibiigranuli</name>
    <dbReference type="NCBI Taxonomy" id="2172043"/>
    <lineage>
        <taxon>Bacteria</taxon>
        <taxon>Bacillati</taxon>
        <taxon>Actinomycetota</taxon>
        <taxon>Actinomycetes</taxon>
        <taxon>Bifidobacteriales</taxon>
        <taxon>Bifidobacteriaceae</taxon>
        <taxon>Bifidobacterium</taxon>
    </lineage>
</organism>
<dbReference type="Gene3D" id="3.40.50.1000">
    <property type="entry name" value="HAD superfamily/HAD-like"/>
    <property type="match status" value="1"/>
</dbReference>
<proteinExistence type="predicted"/>
<dbReference type="Proteomes" id="UP000325415">
    <property type="component" value="Unassembled WGS sequence"/>
</dbReference>
<comment type="caution">
    <text evidence="2">The sequence shown here is derived from an EMBL/GenBank/DDBJ whole genome shotgun (WGS) entry which is preliminary data.</text>
</comment>
<reference evidence="2 3" key="1">
    <citation type="submission" date="2018-04" db="EMBL/GenBank/DDBJ databases">
        <authorList>
            <person name="Eckel V.P."/>
            <person name="Vogel R.F."/>
        </authorList>
    </citation>
    <scope>NUCLEOTIDE SEQUENCE [LARGE SCALE GENOMIC DNA]</scope>
    <source>
        <strain evidence="3">TMW 2.1764</strain>
    </source>
</reference>
<dbReference type="EMBL" id="QDAG01000005">
    <property type="protein sequence ID" value="KAE8128397.1"/>
    <property type="molecule type" value="Genomic_DNA"/>
</dbReference>
<dbReference type="RefSeq" id="WP_152580751.1">
    <property type="nucleotide sequence ID" value="NZ_JAKVIV010000002.1"/>
</dbReference>
<dbReference type="InterPro" id="IPR051540">
    <property type="entry name" value="S-2-haloacid_dehalogenase"/>
</dbReference>
<evidence type="ECO:0000313" key="3">
    <source>
        <dbReference type="Proteomes" id="UP000325415"/>
    </source>
</evidence>
<dbReference type="AlphaFoldDB" id="A0A5N6S3C6"/>
<keyword evidence="1" id="KW-0378">Hydrolase</keyword>
<dbReference type="GO" id="GO:0019120">
    <property type="term" value="F:hydrolase activity, acting on acid halide bonds, in C-halide compounds"/>
    <property type="evidence" value="ECO:0007669"/>
    <property type="project" value="InterPro"/>
</dbReference>
<dbReference type="OrthoDB" id="9810501at2"/>
<dbReference type="SUPFAM" id="SSF56784">
    <property type="entry name" value="HAD-like"/>
    <property type="match status" value="1"/>
</dbReference>
<dbReference type="PRINTS" id="PR00413">
    <property type="entry name" value="HADHALOGNASE"/>
</dbReference>
<dbReference type="Pfam" id="PF00702">
    <property type="entry name" value="Hydrolase"/>
    <property type="match status" value="1"/>
</dbReference>
<dbReference type="PANTHER" id="PTHR43316">
    <property type="entry name" value="HYDROLASE, HALOACID DELAHOGENASE-RELATED"/>
    <property type="match status" value="1"/>
</dbReference>
<dbReference type="PANTHER" id="PTHR43316:SF9">
    <property type="entry name" value="ACID DEHALOGENASE, PUTATIVE (AFU_ORTHOLOGUE AFUA_6G14460)-RELATED"/>
    <property type="match status" value="1"/>
</dbReference>
<dbReference type="GeneID" id="78127194"/>
<name>A0A5N6S3C6_9BIFI</name>
<dbReference type="InterPro" id="IPR006439">
    <property type="entry name" value="HAD-SF_hydro_IA"/>
</dbReference>
<dbReference type="Gene3D" id="1.10.150.750">
    <property type="match status" value="1"/>
</dbReference>
<gene>
    <name evidence="2" type="ORF">DDE84_05780</name>
</gene>
<dbReference type="NCBIfam" id="TIGR01428">
    <property type="entry name" value="HAD_type_II"/>
    <property type="match status" value="1"/>
</dbReference>
<dbReference type="NCBIfam" id="TIGR01493">
    <property type="entry name" value="HAD-SF-IA-v2"/>
    <property type="match status" value="1"/>
</dbReference>
<accession>A0A5N6S3C6</accession>
<evidence type="ECO:0000313" key="2">
    <source>
        <dbReference type="EMBL" id="KAE8128397.1"/>
    </source>
</evidence>